<feature type="transmembrane region" description="Helical" evidence="2">
    <location>
        <begin position="12"/>
        <end position="33"/>
    </location>
</feature>
<dbReference type="STRING" id="22663.A0A2I0KSW5"/>
<protein>
    <recommendedName>
        <fullName evidence="5">Calnexin homolog</fullName>
    </recommendedName>
</protein>
<evidence type="ECO:0008006" key="5">
    <source>
        <dbReference type="Google" id="ProtNLM"/>
    </source>
</evidence>
<evidence type="ECO:0000256" key="2">
    <source>
        <dbReference type="SAM" id="Phobius"/>
    </source>
</evidence>
<keyword evidence="2" id="KW-0472">Membrane</keyword>
<organism evidence="3 4">
    <name type="scientific">Punica granatum</name>
    <name type="common">Pomegranate</name>
    <dbReference type="NCBI Taxonomy" id="22663"/>
    <lineage>
        <taxon>Eukaryota</taxon>
        <taxon>Viridiplantae</taxon>
        <taxon>Streptophyta</taxon>
        <taxon>Embryophyta</taxon>
        <taxon>Tracheophyta</taxon>
        <taxon>Spermatophyta</taxon>
        <taxon>Magnoliopsida</taxon>
        <taxon>eudicotyledons</taxon>
        <taxon>Gunneridae</taxon>
        <taxon>Pentapetalae</taxon>
        <taxon>rosids</taxon>
        <taxon>malvids</taxon>
        <taxon>Myrtales</taxon>
        <taxon>Lythraceae</taxon>
        <taxon>Punica</taxon>
    </lineage>
</organism>
<feature type="compositionally biased region" description="Acidic residues" evidence="1">
    <location>
        <begin position="67"/>
        <end position="76"/>
    </location>
</feature>
<feature type="region of interest" description="Disordered" evidence="1">
    <location>
        <begin position="34"/>
        <end position="90"/>
    </location>
</feature>
<name>A0A2I0KSW5_PUNGR</name>
<evidence type="ECO:0000313" key="4">
    <source>
        <dbReference type="Proteomes" id="UP000233551"/>
    </source>
</evidence>
<keyword evidence="4" id="KW-1185">Reference proteome</keyword>
<keyword evidence="2" id="KW-1133">Transmembrane helix</keyword>
<keyword evidence="2" id="KW-0812">Transmembrane</keyword>
<comment type="caution">
    <text evidence="3">The sequence shown here is derived from an EMBL/GenBank/DDBJ whole genome shotgun (WGS) entry which is preliminary data.</text>
</comment>
<reference evidence="3 4" key="1">
    <citation type="submission" date="2017-11" db="EMBL/GenBank/DDBJ databases">
        <title>De-novo sequencing of pomegranate (Punica granatum L.) genome.</title>
        <authorList>
            <person name="Akparov Z."/>
            <person name="Amiraslanov A."/>
            <person name="Hajiyeva S."/>
            <person name="Abbasov M."/>
            <person name="Kaur K."/>
            <person name="Hamwieh A."/>
            <person name="Solovyev V."/>
            <person name="Salamov A."/>
            <person name="Braich B."/>
            <person name="Kosarev P."/>
            <person name="Mahmoud A."/>
            <person name="Hajiyev E."/>
            <person name="Babayeva S."/>
            <person name="Izzatullayeva V."/>
            <person name="Mammadov A."/>
            <person name="Mammadov A."/>
            <person name="Sharifova S."/>
            <person name="Ojaghi J."/>
            <person name="Eynullazada K."/>
            <person name="Bayramov B."/>
            <person name="Abdulazimova A."/>
            <person name="Shahmuradov I."/>
        </authorList>
    </citation>
    <scope>NUCLEOTIDE SEQUENCE [LARGE SCALE GENOMIC DNA]</scope>
    <source>
        <strain evidence="4">cv. AG2017</strain>
        <tissue evidence="3">Leaf</tissue>
    </source>
</reference>
<evidence type="ECO:0000313" key="3">
    <source>
        <dbReference type="EMBL" id="PKI71564.1"/>
    </source>
</evidence>
<dbReference type="AlphaFoldDB" id="A0A2I0KSW5"/>
<feature type="non-terminal residue" evidence="3">
    <location>
        <position position="1"/>
    </location>
</feature>
<dbReference type="Proteomes" id="UP000233551">
    <property type="component" value="Unassembled WGS sequence"/>
</dbReference>
<proteinExistence type="predicted"/>
<gene>
    <name evidence="3" type="ORF">CRG98_008081</name>
</gene>
<sequence length="90" mass="10060">DLIEKAEKQPNITIGVLVSVAVIILTIFFKILFGGKKPKPNVPEARSEPAAETSDNQGSREEKREGVEEEEEEEKEDAAAAPRRRSRRET</sequence>
<evidence type="ECO:0000256" key="1">
    <source>
        <dbReference type="SAM" id="MobiDB-lite"/>
    </source>
</evidence>
<accession>A0A2I0KSW5</accession>
<dbReference type="EMBL" id="PGOL01000365">
    <property type="protein sequence ID" value="PKI71564.1"/>
    <property type="molecule type" value="Genomic_DNA"/>
</dbReference>